<protein>
    <submittedName>
        <fullName evidence="3">Actin-related protein RO7</fullName>
    </submittedName>
</protein>
<accession>A0A1Y2DXY0</accession>
<feature type="region of interest" description="Disordered" evidence="2">
    <location>
        <begin position="20"/>
        <end position="45"/>
    </location>
</feature>
<dbReference type="InterPro" id="IPR004000">
    <property type="entry name" value="Actin"/>
</dbReference>
<evidence type="ECO:0000313" key="4">
    <source>
        <dbReference type="Proteomes" id="UP000193689"/>
    </source>
</evidence>
<evidence type="ECO:0000256" key="1">
    <source>
        <dbReference type="RuleBase" id="RU000487"/>
    </source>
</evidence>
<feature type="compositionally biased region" description="Low complexity" evidence="2">
    <location>
        <begin position="31"/>
        <end position="45"/>
    </location>
</feature>
<dbReference type="AlphaFoldDB" id="A0A1Y2DXY0"/>
<dbReference type="SMART" id="SM00268">
    <property type="entry name" value="ACTIN"/>
    <property type="match status" value="1"/>
</dbReference>
<evidence type="ECO:0000313" key="3">
    <source>
        <dbReference type="EMBL" id="ORY63966.1"/>
    </source>
</evidence>
<comment type="caution">
    <text evidence="3">The sequence shown here is derived from an EMBL/GenBank/DDBJ whole genome shotgun (WGS) entry which is preliminary data.</text>
</comment>
<dbReference type="Gene3D" id="3.30.420.40">
    <property type="match status" value="3"/>
</dbReference>
<dbReference type="SUPFAM" id="SSF53067">
    <property type="entry name" value="Actin-like ATPase domain"/>
    <property type="match status" value="2"/>
</dbReference>
<dbReference type="OrthoDB" id="337660at2759"/>
<feature type="region of interest" description="Disordered" evidence="2">
    <location>
        <begin position="286"/>
        <end position="315"/>
    </location>
</feature>
<dbReference type="InParanoid" id="A0A1Y2DXY0"/>
<name>A0A1Y2DXY0_9PEZI</name>
<feature type="compositionally biased region" description="Low complexity" evidence="2">
    <location>
        <begin position="453"/>
        <end position="476"/>
    </location>
</feature>
<dbReference type="Pfam" id="PF00022">
    <property type="entry name" value="Actin"/>
    <property type="match status" value="1"/>
</dbReference>
<feature type="compositionally biased region" description="Acidic residues" evidence="2">
    <location>
        <begin position="300"/>
        <end position="309"/>
    </location>
</feature>
<dbReference type="Gene3D" id="3.90.640.10">
    <property type="entry name" value="Actin, Chain A, domain 4"/>
    <property type="match status" value="1"/>
</dbReference>
<dbReference type="RefSeq" id="XP_040715380.1">
    <property type="nucleotide sequence ID" value="XM_040865286.1"/>
</dbReference>
<feature type="region of interest" description="Disordered" evidence="2">
    <location>
        <begin position="453"/>
        <end position="480"/>
    </location>
</feature>
<comment type="similarity">
    <text evidence="1">Belongs to the actin family.</text>
</comment>
<dbReference type="GeneID" id="63781498"/>
<dbReference type="InterPro" id="IPR043129">
    <property type="entry name" value="ATPase_NBD"/>
</dbReference>
<keyword evidence="4" id="KW-1185">Reference proteome</keyword>
<dbReference type="PANTHER" id="PTHR11937">
    <property type="entry name" value="ACTIN"/>
    <property type="match status" value="1"/>
</dbReference>
<dbReference type="EMBL" id="MCFJ01000007">
    <property type="protein sequence ID" value="ORY63966.1"/>
    <property type="molecule type" value="Genomic_DNA"/>
</dbReference>
<organism evidence="3 4">
    <name type="scientific">Pseudomassariella vexata</name>
    <dbReference type="NCBI Taxonomy" id="1141098"/>
    <lineage>
        <taxon>Eukaryota</taxon>
        <taxon>Fungi</taxon>
        <taxon>Dikarya</taxon>
        <taxon>Ascomycota</taxon>
        <taxon>Pezizomycotina</taxon>
        <taxon>Sordariomycetes</taxon>
        <taxon>Xylariomycetidae</taxon>
        <taxon>Amphisphaeriales</taxon>
        <taxon>Pseudomassariaceae</taxon>
        <taxon>Pseudomassariella</taxon>
    </lineage>
</organism>
<gene>
    <name evidence="3" type="ORF">BCR38DRAFT_524098</name>
</gene>
<proteinExistence type="inferred from homology"/>
<reference evidence="3 4" key="1">
    <citation type="submission" date="2016-07" db="EMBL/GenBank/DDBJ databases">
        <title>Pervasive Adenine N6-methylation of Active Genes in Fungi.</title>
        <authorList>
            <consortium name="DOE Joint Genome Institute"/>
            <person name="Mondo S.J."/>
            <person name="Dannebaum R.O."/>
            <person name="Kuo R.C."/>
            <person name="Labutti K."/>
            <person name="Haridas S."/>
            <person name="Kuo A."/>
            <person name="Salamov A."/>
            <person name="Ahrendt S.R."/>
            <person name="Lipzen A."/>
            <person name="Sullivan W."/>
            <person name="Andreopoulos W.B."/>
            <person name="Clum A."/>
            <person name="Lindquist E."/>
            <person name="Daum C."/>
            <person name="Ramamoorthy G.K."/>
            <person name="Gryganskyi A."/>
            <person name="Culley D."/>
            <person name="Magnuson J.K."/>
            <person name="James T.Y."/>
            <person name="O'Malley M.A."/>
            <person name="Stajich J.E."/>
            <person name="Spatafora J.W."/>
            <person name="Visel A."/>
            <person name="Grigoriev I.V."/>
        </authorList>
    </citation>
    <scope>NUCLEOTIDE SEQUENCE [LARGE SCALE GENOMIC DNA]</scope>
    <source>
        <strain evidence="3 4">CBS 129021</strain>
    </source>
</reference>
<sequence>MSTNTGPALAHRTVSSIRAAREVSPNSPHTPIRSLSSGQISSPSSLRADDDVLVIELGCRRLRVGFAGDPVPKRIVSFEGKQARRAGDFRAWEAGYEDDWRKRASGQAWGWEQQLWQLDVRGQDLGLVGDKIERGLREALVKYLLIDSKPRKMVLVLPPAIQIPILSSVLDTLFNRFGTPTISLVSSPVMTAFAAGVRSALVVDIGWHETVITAVCEYREVHTWRTIRAGKLLIEKTKNFLVEAIEGRPTPEGEDEQAPDDVVRFEECEEVATRILWCKKAHNPPSQEFPEGLPTLHEQDESEPVDPAEDTTPTRIHLTSCNPPRTLLIPFSRLSEPCETTFFETRYSPACFDDHEFPLHLLVYRSLLQLPLDVRAMCMSRVIFTGGCSAIPGLKGRIFDEVSLLAQERGWDPIRGKGVEAYKKNPKLQRTNTPPKQVNTDGSSTSIPVVAQQQQQQTPTITETTPAGGTTISDTSSPPPTAVINPADVPRQPDQVEDHIRQEKGYKPPIRGILRAIDSMGPWCGASLASQLKIPALAVVEKDLWAQQGVNGASKPSEIDVQAIQKSQRQSMGAGGLMRGSQMSSWTLGVWSTV</sequence>
<dbReference type="STRING" id="1141098.A0A1Y2DXY0"/>
<evidence type="ECO:0000256" key="2">
    <source>
        <dbReference type="SAM" id="MobiDB-lite"/>
    </source>
</evidence>
<dbReference type="Proteomes" id="UP000193689">
    <property type="component" value="Unassembled WGS sequence"/>
</dbReference>